<dbReference type="Proteomes" id="UP000003100">
    <property type="component" value="Unassembled WGS sequence"/>
</dbReference>
<dbReference type="eggNOG" id="ENOG503340Q">
    <property type="taxonomic scope" value="Bacteria"/>
</dbReference>
<comment type="caution">
    <text evidence="1">The sequence shown here is derived from an EMBL/GenBank/DDBJ whole genome shotgun (WGS) entry which is preliminary data.</text>
</comment>
<evidence type="ECO:0000313" key="2">
    <source>
        <dbReference type="Proteomes" id="UP000003100"/>
    </source>
</evidence>
<protein>
    <submittedName>
        <fullName evidence="1">Uncharacterized protein</fullName>
    </submittedName>
</protein>
<dbReference type="AlphaFoldDB" id="C0CM47"/>
<dbReference type="PATRIC" id="fig|476272.21.peg.1966"/>
<keyword evidence="2" id="KW-1185">Reference proteome</keyword>
<proteinExistence type="predicted"/>
<reference evidence="1 2" key="2">
    <citation type="submission" date="2009-02" db="EMBL/GenBank/DDBJ databases">
        <title>Draft genome sequence of Blautia hydrogenotrophica DSM 10507 (Ruminococcus hydrogenotrophicus DSM 10507).</title>
        <authorList>
            <person name="Sudarsanam P."/>
            <person name="Ley R."/>
            <person name="Guruge J."/>
            <person name="Turnbaugh P.J."/>
            <person name="Mahowald M."/>
            <person name="Liep D."/>
            <person name="Gordon J."/>
        </authorList>
    </citation>
    <scope>NUCLEOTIDE SEQUENCE [LARGE SCALE GENOMIC DNA]</scope>
    <source>
        <strain evidence="2">DSM 10507 / JCM 14656 / S5a33</strain>
    </source>
</reference>
<dbReference type="HOGENOM" id="CLU_191337_0_0_9"/>
<reference evidence="1 2" key="1">
    <citation type="submission" date="2009-01" db="EMBL/GenBank/DDBJ databases">
        <authorList>
            <person name="Fulton L."/>
            <person name="Clifton S."/>
            <person name="Fulton B."/>
            <person name="Xu J."/>
            <person name="Minx P."/>
            <person name="Pepin K.H."/>
            <person name="Johnson M."/>
            <person name="Bhonagiri V."/>
            <person name="Nash W.E."/>
            <person name="Mardis E.R."/>
            <person name="Wilson R.K."/>
        </authorList>
    </citation>
    <scope>NUCLEOTIDE SEQUENCE [LARGE SCALE GENOMIC DNA]</scope>
    <source>
        <strain evidence="2">DSM 10507 / JCM 14656 / S5a33</strain>
    </source>
</reference>
<sequence length="88" mass="10240">MLLLRFVGIWRIEMLKCKICGTEFPPVKERHYICWDNGKIRLATAFGANNEESLFDSFDCPMCGCQIIAQDRKRTYCSVKVEKEVDET</sequence>
<organism evidence="1 2">
    <name type="scientific">Blautia hydrogenotrophica (strain DSM 10507 / JCM 14656 / S5a33)</name>
    <name type="common">Ruminococcus hydrogenotrophicus</name>
    <dbReference type="NCBI Taxonomy" id="476272"/>
    <lineage>
        <taxon>Bacteria</taxon>
        <taxon>Bacillati</taxon>
        <taxon>Bacillota</taxon>
        <taxon>Clostridia</taxon>
        <taxon>Lachnospirales</taxon>
        <taxon>Lachnospiraceae</taxon>
        <taxon>Blautia</taxon>
    </lineage>
</organism>
<evidence type="ECO:0000313" key="1">
    <source>
        <dbReference type="EMBL" id="EEG49117.1"/>
    </source>
</evidence>
<name>C0CM47_BLAHS</name>
<gene>
    <name evidence="1" type="ORF">RUMHYD_01923</name>
</gene>
<accession>C0CM47</accession>
<dbReference type="EMBL" id="ACBZ01000101">
    <property type="protein sequence ID" value="EEG49117.1"/>
    <property type="molecule type" value="Genomic_DNA"/>
</dbReference>